<dbReference type="InterPro" id="IPR027417">
    <property type="entry name" value="P-loop_NTPase"/>
</dbReference>
<reference evidence="10" key="1">
    <citation type="submission" date="2020-10" db="EMBL/GenBank/DDBJ databases">
        <title>Unveiling of a novel bifunctional photoreceptor, Dualchrome1, isolated from a cosmopolitan green alga.</title>
        <authorList>
            <person name="Suzuki S."/>
            <person name="Kawachi M."/>
        </authorList>
    </citation>
    <scope>NUCLEOTIDE SEQUENCE</scope>
    <source>
        <strain evidence="10">NIES 2893</strain>
    </source>
</reference>
<keyword evidence="11" id="KW-1185">Reference proteome</keyword>
<evidence type="ECO:0000256" key="8">
    <source>
        <dbReference type="SAM" id="Phobius"/>
    </source>
</evidence>
<dbReference type="PROSITE" id="PS50893">
    <property type="entry name" value="ABC_TRANSPORTER_2"/>
    <property type="match status" value="1"/>
</dbReference>
<evidence type="ECO:0000256" key="1">
    <source>
        <dbReference type="ARBA" id="ARBA00004141"/>
    </source>
</evidence>
<feature type="transmembrane region" description="Helical" evidence="8">
    <location>
        <begin position="409"/>
        <end position="429"/>
    </location>
</feature>
<dbReference type="Proteomes" id="UP000660262">
    <property type="component" value="Unassembled WGS sequence"/>
</dbReference>
<dbReference type="InterPro" id="IPR013525">
    <property type="entry name" value="ABC2_TM"/>
</dbReference>
<evidence type="ECO:0000259" key="9">
    <source>
        <dbReference type="PROSITE" id="PS50893"/>
    </source>
</evidence>
<comment type="subcellular location">
    <subcellularLocation>
        <location evidence="1">Membrane</location>
        <topology evidence="1">Multi-pass membrane protein</topology>
    </subcellularLocation>
</comment>
<keyword evidence="4" id="KW-0547">Nucleotide-binding</keyword>
<evidence type="ECO:0000313" key="10">
    <source>
        <dbReference type="EMBL" id="GHP03646.1"/>
    </source>
</evidence>
<evidence type="ECO:0000256" key="4">
    <source>
        <dbReference type="ARBA" id="ARBA00022741"/>
    </source>
</evidence>
<evidence type="ECO:0000256" key="2">
    <source>
        <dbReference type="ARBA" id="ARBA00022448"/>
    </source>
</evidence>
<dbReference type="GO" id="GO:0140359">
    <property type="term" value="F:ABC-type transporter activity"/>
    <property type="evidence" value="ECO:0007669"/>
    <property type="project" value="InterPro"/>
</dbReference>
<evidence type="ECO:0000256" key="7">
    <source>
        <dbReference type="ARBA" id="ARBA00023136"/>
    </source>
</evidence>
<sequence length="604" mass="64710">MAPLPTSDSCSSVSRLGANMNSSSLEWRDLSVEVGGPAPKEVLSGVSGSASPGDLVALMGPTGSGKTTLLSALGRRLAPGARLTGTVRYGGTAWTSSLRRHVAFVEQDDVVAKELTMREALTYLAALRLPHLSPEERNARVSGGLSSLKLESCADSKTSVVSGGERKRLCLADALLVDPAILLCDEPTSGLDSSTAHVIAQALHELVTQQEICAIVSIHQPSSRLFAVFSSLVMLNKGSVFYAGARDASPAWCDLHGYPVPNGWSTCDHMLELATEGTLDHLLLAAAQDPEKGAAKEEMHEEGAASGAKAGLVREAAPLLTQLSVLLQRQWHVVRGDVLNTKDTAMHLMTAAYGAILWYQIGNTEVDVLRSFTCCFQIALPWFFFSLFEMLPFTHAAEPMLLKELRSGTYSLAAWFLAVPSVAAAKLFLYSSLNISVILAFTGVCETFESVVAVFAVVWLMIAEFQSIGLALSASFPMSNVIFAGFIFVTFCFVFAGLMGPVEESPMPFLRFVNPVFWNFSLVAHATVGLSGRSFACNAVEEGTEFPDECGTGGDAVISASDVLRSWQAESPGAAVAVSLAWLVFAKAFGYFMLRRRIANLIRD</sequence>
<name>A0A830H8R3_9CHLO</name>
<evidence type="ECO:0000313" key="11">
    <source>
        <dbReference type="Proteomes" id="UP000660262"/>
    </source>
</evidence>
<dbReference type="GO" id="GO:0016887">
    <property type="term" value="F:ATP hydrolysis activity"/>
    <property type="evidence" value="ECO:0007669"/>
    <property type="project" value="InterPro"/>
</dbReference>
<evidence type="ECO:0000256" key="5">
    <source>
        <dbReference type="ARBA" id="ARBA00022840"/>
    </source>
</evidence>
<comment type="caution">
    <text evidence="10">The sequence shown here is derived from an EMBL/GenBank/DDBJ whole genome shotgun (WGS) entry which is preliminary data.</text>
</comment>
<dbReference type="InterPro" id="IPR003593">
    <property type="entry name" value="AAA+_ATPase"/>
</dbReference>
<keyword evidence="2" id="KW-0813">Transport</keyword>
<dbReference type="Pfam" id="PF01061">
    <property type="entry name" value="ABC2_membrane"/>
    <property type="match status" value="1"/>
</dbReference>
<dbReference type="GO" id="GO:0016020">
    <property type="term" value="C:membrane"/>
    <property type="evidence" value="ECO:0007669"/>
    <property type="project" value="UniProtKB-SubCell"/>
</dbReference>
<dbReference type="SMART" id="SM00382">
    <property type="entry name" value="AAA"/>
    <property type="match status" value="1"/>
</dbReference>
<evidence type="ECO:0000256" key="6">
    <source>
        <dbReference type="ARBA" id="ARBA00022989"/>
    </source>
</evidence>
<keyword evidence="6 8" id="KW-1133">Transmembrane helix</keyword>
<dbReference type="InterPro" id="IPR017871">
    <property type="entry name" value="ABC_transporter-like_CS"/>
</dbReference>
<feature type="domain" description="ABC transporter" evidence="9">
    <location>
        <begin position="25"/>
        <end position="262"/>
    </location>
</feature>
<evidence type="ECO:0000256" key="3">
    <source>
        <dbReference type="ARBA" id="ARBA00022692"/>
    </source>
</evidence>
<dbReference type="InterPro" id="IPR050352">
    <property type="entry name" value="ABCG_transporters"/>
</dbReference>
<dbReference type="Gene3D" id="3.40.50.300">
    <property type="entry name" value="P-loop containing nucleotide triphosphate hydrolases"/>
    <property type="match status" value="1"/>
</dbReference>
<dbReference type="SUPFAM" id="SSF52540">
    <property type="entry name" value="P-loop containing nucleoside triphosphate hydrolases"/>
    <property type="match status" value="1"/>
</dbReference>
<keyword evidence="7 8" id="KW-0472">Membrane</keyword>
<proteinExistence type="predicted"/>
<feature type="transmembrane region" description="Helical" evidence="8">
    <location>
        <begin position="574"/>
        <end position="594"/>
    </location>
</feature>
<keyword evidence="5" id="KW-0067">ATP-binding</keyword>
<dbReference type="OrthoDB" id="66620at2759"/>
<accession>A0A830H8R3</accession>
<dbReference type="PANTHER" id="PTHR48041">
    <property type="entry name" value="ABC TRANSPORTER G FAMILY MEMBER 28"/>
    <property type="match status" value="1"/>
</dbReference>
<dbReference type="Pfam" id="PF00005">
    <property type="entry name" value="ABC_tran"/>
    <property type="match status" value="1"/>
</dbReference>
<keyword evidence="3 8" id="KW-0812">Transmembrane</keyword>
<organism evidence="10 11">
    <name type="scientific">Pycnococcus provasolii</name>
    <dbReference type="NCBI Taxonomy" id="41880"/>
    <lineage>
        <taxon>Eukaryota</taxon>
        <taxon>Viridiplantae</taxon>
        <taxon>Chlorophyta</taxon>
        <taxon>Pseudoscourfieldiophyceae</taxon>
        <taxon>Pseudoscourfieldiales</taxon>
        <taxon>Pycnococcaceae</taxon>
        <taxon>Pycnococcus</taxon>
    </lineage>
</organism>
<protein>
    <recommendedName>
        <fullName evidence="9">ABC transporter domain-containing protein</fullName>
    </recommendedName>
</protein>
<dbReference type="PANTHER" id="PTHR48041:SF125">
    <property type="entry name" value="ABC TRANSPORTER G FAMILY"/>
    <property type="match status" value="1"/>
</dbReference>
<dbReference type="GO" id="GO:0005524">
    <property type="term" value="F:ATP binding"/>
    <property type="evidence" value="ECO:0007669"/>
    <property type="project" value="UniProtKB-KW"/>
</dbReference>
<dbReference type="AlphaFoldDB" id="A0A830H8R3"/>
<dbReference type="InterPro" id="IPR003439">
    <property type="entry name" value="ABC_transporter-like_ATP-bd"/>
</dbReference>
<feature type="transmembrane region" description="Helical" evidence="8">
    <location>
        <begin position="481"/>
        <end position="502"/>
    </location>
</feature>
<feature type="transmembrane region" description="Helical" evidence="8">
    <location>
        <begin position="379"/>
        <end position="397"/>
    </location>
</feature>
<gene>
    <name evidence="10" type="ORF">PPROV_000240100</name>
</gene>
<dbReference type="EMBL" id="BNJQ01000006">
    <property type="protein sequence ID" value="GHP03646.1"/>
    <property type="molecule type" value="Genomic_DNA"/>
</dbReference>
<dbReference type="PROSITE" id="PS00211">
    <property type="entry name" value="ABC_TRANSPORTER_1"/>
    <property type="match status" value="1"/>
</dbReference>